<keyword evidence="4 5" id="KW-0067">ATP-binding</keyword>
<name>A0A173LLT2_9ACTN</name>
<evidence type="ECO:0000259" key="7">
    <source>
        <dbReference type="PROSITE" id="PS51198"/>
    </source>
</evidence>
<keyword evidence="6" id="KW-0175">Coiled coil</keyword>
<dbReference type="Proteomes" id="UP000186104">
    <property type="component" value="Chromosome"/>
</dbReference>
<evidence type="ECO:0000256" key="6">
    <source>
        <dbReference type="SAM" id="Coils"/>
    </source>
</evidence>
<dbReference type="InterPro" id="IPR014016">
    <property type="entry name" value="UvrD-like_ATP-bd"/>
</dbReference>
<dbReference type="STRING" id="499555.BJL86_1466"/>
<dbReference type="GO" id="GO:0043138">
    <property type="term" value="F:3'-5' DNA helicase activity"/>
    <property type="evidence" value="ECO:0007669"/>
    <property type="project" value="TreeGrafter"/>
</dbReference>
<feature type="domain" description="UvrD-like helicase ATP-binding" evidence="7">
    <location>
        <begin position="211"/>
        <end position="683"/>
    </location>
</feature>
<feature type="binding site" evidence="5">
    <location>
        <begin position="232"/>
        <end position="239"/>
    </location>
    <ligand>
        <name>ATP</name>
        <dbReference type="ChEBI" id="CHEBI:30616"/>
    </ligand>
</feature>
<evidence type="ECO:0000256" key="5">
    <source>
        <dbReference type="PROSITE-ProRule" id="PRU00560"/>
    </source>
</evidence>
<organism evidence="8 9">
    <name type="scientific">Dietzia timorensis</name>
    <dbReference type="NCBI Taxonomy" id="499555"/>
    <lineage>
        <taxon>Bacteria</taxon>
        <taxon>Bacillati</taxon>
        <taxon>Actinomycetota</taxon>
        <taxon>Actinomycetes</taxon>
        <taxon>Mycobacteriales</taxon>
        <taxon>Dietziaceae</taxon>
        <taxon>Dietzia</taxon>
    </lineage>
</organism>
<proteinExistence type="predicted"/>
<dbReference type="GO" id="GO:0003677">
    <property type="term" value="F:DNA binding"/>
    <property type="evidence" value="ECO:0007669"/>
    <property type="project" value="InterPro"/>
</dbReference>
<dbReference type="GO" id="GO:0000725">
    <property type="term" value="P:recombinational repair"/>
    <property type="evidence" value="ECO:0007669"/>
    <property type="project" value="TreeGrafter"/>
</dbReference>
<dbReference type="GO" id="GO:0016787">
    <property type="term" value="F:hydrolase activity"/>
    <property type="evidence" value="ECO:0007669"/>
    <property type="project" value="UniProtKB-UniRule"/>
</dbReference>
<dbReference type="GO" id="GO:0005829">
    <property type="term" value="C:cytosol"/>
    <property type="evidence" value="ECO:0007669"/>
    <property type="project" value="TreeGrafter"/>
</dbReference>
<dbReference type="PANTHER" id="PTHR11070">
    <property type="entry name" value="UVRD / RECB / PCRA DNA HELICASE FAMILY MEMBER"/>
    <property type="match status" value="1"/>
</dbReference>
<reference evidence="8 9" key="1">
    <citation type="submission" date="2016-06" db="EMBL/GenBank/DDBJ databases">
        <title>Complete genome sequence of a saline-alkali tolerant type strain Dietzia timorensis ID05-A0528T.</title>
        <authorList>
            <person name="Wu X."/>
        </authorList>
    </citation>
    <scope>NUCLEOTIDE SEQUENCE [LARGE SCALE GENOMIC DNA]</scope>
    <source>
        <strain evidence="8 9">ID05-A0528</strain>
    </source>
</reference>
<keyword evidence="3 5" id="KW-0347">Helicase</keyword>
<dbReference type="PROSITE" id="PS51198">
    <property type="entry name" value="UVRD_HELICASE_ATP_BIND"/>
    <property type="match status" value="1"/>
</dbReference>
<feature type="coiled-coil region" evidence="6">
    <location>
        <begin position="538"/>
        <end position="565"/>
    </location>
</feature>
<sequence>MSAVEAREHVGWIVTSTSDVEEAQHTLTHPDLPSEQNYMERLYDRLEDLKSTARRRLDEAHSAGGGTPQARSERESYIRLYTQELATYRAANMGLCFGRLDATDGSTNYVGRVGLRDDDAELTPLLLDWRSDLSRPFYLATAARPEGIERRRHIRSHGRKVVEINDEYLDADLAARSGAKELDTADVAGEGALLEALDRARTGHMTDVVATIQREQDEIIRNQHRGVIVVQGGPGTGKTAVALHRAAYLLYTFREKLDRSGVLILGPNSTFLDYIARVLPSLGESGVVLRTIGDLYPGIEAVGSEHEHAEEVKGSEDMVEILKRAVKNRQSSPSQRTKISVDGVSLEITPAMVRKARGRARMSRKPHNRARPAFVDVLLDQLTDVYADVVGRPLHVTAGDAESVAREAALFSDPDFDAAVDSGLVDVVAEGGQVARIDEGGPEALERNLLTADDLANVRNELEDHDELAELIDQWWPILAPEDVLADLLSSRESIASAASDYVEEDQQALFRADGHSFTPADVPLIDELAEILGVDSEAEREEEERAWQEQLRQAEEALEILQGSANMEFEDTDSEILAAYDIVDAEALARRNRADSDLTVAERAAADRTWAFGHVIVDEAQELSPMAWRMVMRRSPNRWMTLVGDIAQTSNPAGVDTWGQALSPYVEDRWQLCELTVNYRTPATITAVADNLLRSINETISSPRPVREGRYPVGWHDVELEDSDAVDATLMSILSSLEQGRSTAIVATAQRCAQLSRLPELNSILSASTEEAGLIQVEDVRRVKGLEFDHVVVVGPDEITGGSIQGMQDLYVALTRATQQLHIVFDGVVPVELAANG</sequence>
<keyword evidence="9" id="KW-1185">Reference proteome</keyword>
<evidence type="ECO:0000256" key="3">
    <source>
        <dbReference type="ARBA" id="ARBA00022806"/>
    </source>
</evidence>
<keyword evidence="1 5" id="KW-0547">Nucleotide-binding</keyword>
<dbReference type="RefSeq" id="WP_156515246.1">
    <property type="nucleotide sequence ID" value="NZ_CP015961.1"/>
</dbReference>
<dbReference type="InterPro" id="IPR027417">
    <property type="entry name" value="P-loop_NTPase"/>
</dbReference>
<evidence type="ECO:0000256" key="1">
    <source>
        <dbReference type="ARBA" id="ARBA00022741"/>
    </source>
</evidence>
<evidence type="ECO:0000313" key="9">
    <source>
        <dbReference type="Proteomes" id="UP000186104"/>
    </source>
</evidence>
<dbReference type="AlphaFoldDB" id="A0A173LLT2"/>
<dbReference type="KEGG" id="dtm:BJL86_1466"/>
<gene>
    <name evidence="8" type="ORF">BJL86_1466</name>
</gene>
<dbReference type="Gene3D" id="3.40.50.300">
    <property type="entry name" value="P-loop containing nucleotide triphosphate hydrolases"/>
    <property type="match status" value="3"/>
</dbReference>
<evidence type="ECO:0000256" key="2">
    <source>
        <dbReference type="ARBA" id="ARBA00022801"/>
    </source>
</evidence>
<evidence type="ECO:0000313" key="8">
    <source>
        <dbReference type="EMBL" id="ANI92247.1"/>
    </source>
</evidence>
<dbReference type="GO" id="GO:0005524">
    <property type="term" value="F:ATP binding"/>
    <property type="evidence" value="ECO:0007669"/>
    <property type="project" value="UniProtKB-UniRule"/>
</dbReference>
<keyword evidence="2 5" id="KW-0378">Hydrolase</keyword>
<dbReference type="InterPro" id="IPR000212">
    <property type="entry name" value="DNA_helicase_UvrD/REP"/>
</dbReference>
<dbReference type="InterPro" id="IPR027785">
    <property type="entry name" value="UvrD-like_helicase_C"/>
</dbReference>
<dbReference type="OrthoDB" id="9787585at2"/>
<dbReference type="PANTHER" id="PTHR11070:SF45">
    <property type="entry name" value="DNA 3'-5' HELICASE"/>
    <property type="match status" value="1"/>
</dbReference>
<dbReference type="Pfam" id="PF13538">
    <property type="entry name" value="UvrD_C_2"/>
    <property type="match status" value="1"/>
</dbReference>
<protein>
    <submittedName>
        <fullName evidence="8">Helicase IV</fullName>
    </submittedName>
</protein>
<dbReference type="SUPFAM" id="SSF52540">
    <property type="entry name" value="P-loop containing nucleoside triphosphate hydrolases"/>
    <property type="match status" value="1"/>
</dbReference>
<dbReference type="EMBL" id="CP015961">
    <property type="protein sequence ID" value="ANI92247.1"/>
    <property type="molecule type" value="Genomic_DNA"/>
</dbReference>
<accession>A0A173LLT2</accession>
<evidence type="ECO:0000256" key="4">
    <source>
        <dbReference type="ARBA" id="ARBA00022840"/>
    </source>
</evidence>